<comment type="caution">
    <text evidence="1">The sequence shown here is derived from an EMBL/GenBank/DDBJ whole genome shotgun (WGS) entry which is preliminary data.</text>
</comment>
<name>A0A9Q3C4N1_9BASI</name>
<proteinExistence type="predicted"/>
<dbReference type="EMBL" id="AVOT02004477">
    <property type="protein sequence ID" value="MBW0476473.1"/>
    <property type="molecule type" value="Genomic_DNA"/>
</dbReference>
<sequence length="86" mass="9927">MPKCWWVGGKVEIFTLPDSFQFRDGGFGKADMELIAQQDVFIDTLFYFDIWEEANQQTSASDIQVNGSSTHETQQTKIWDPYNIDV</sequence>
<evidence type="ECO:0000313" key="1">
    <source>
        <dbReference type="EMBL" id="MBW0476473.1"/>
    </source>
</evidence>
<accession>A0A9Q3C4N1</accession>
<reference evidence="1" key="1">
    <citation type="submission" date="2021-03" db="EMBL/GenBank/DDBJ databases">
        <title>Draft genome sequence of rust myrtle Austropuccinia psidii MF-1, a brazilian biotype.</title>
        <authorList>
            <person name="Quecine M.C."/>
            <person name="Pachon D.M.R."/>
            <person name="Bonatelli M.L."/>
            <person name="Correr F.H."/>
            <person name="Franceschini L.M."/>
            <person name="Leite T.F."/>
            <person name="Margarido G.R.A."/>
            <person name="Almeida C.A."/>
            <person name="Ferrarezi J.A."/>
            <person name="Labate C.A."/>
        </authorList>
    </citation>
    <scope>NUCLEOTIDE SEQUENCE</scope>
    <source>
        <strain evidence="1">MF-1</strain>
    </source>
</reference>
<organism evidence="1 2">
    <name type="scientific">Austropuccinia psidii MF-1</name>
    <dbReference type="NCBI Taxonomy" id="1389203"/>
    <lineage>
        <taxon>Eukaryota</taxon>
        <taxon>Fungi</taxon>
        <taxon>Dikarya</taxon>
        <taxon>Basidiomycota</taxon>
        <taxon>Pucciniomycotina</taxon>
        <taxon>Pucciniomycetes</taxon>
        <taxon>Pucciniales</taxon>
        <taxon>Sphaerophragmiaceae</taxon>
        <taxon>Austropuccinia</taxon>
    </lineage>
</organism>
<dbReference type="AlphaFoldDB" id="A0A9Q3C4N1"/>
<evidence type="ECO:0000313" key="2">
    <source>
        <dbReference type="Proteomes" id="UP000765509"/>
    </source>
</evidence>
<protein>
    <submittedName>
        <fullName evidence="1">Uncharacterized protein</fullName>
    </submittedName>
</protein>
<keyword evidence="2" id="KW-1185">Reference proteome</keyword>
<gene>
    <name evidence="1" type="ORF">O181_016188</name>
</gene>
<dbReference type="Proteomes" id="UP000765509">
    <property type="component" value="Unassembled WGS sequence"/>
</dbReference>